<accession>A0A8S1AT43</accession>
<evidence type="ECO:0000313" key="4">
    <source>
        <dbReference type="Proteomes" id="UP000494256"/>
    </source>
</evidence>
<dbReference type="Proteomes" id="UP000494256">
    <property type="component" value="Unassembled WGS sequence"/>
</dbReference>
<comment type="caution">
    <text evidence="2">The sequence shown here is derived from an EMBL/GenBank/DDBJ whole genome shotgun (WGS) entry which is preliminary data.</text>
</comment>
<keyword evidence="3" id="KW-1185">Reference proteome</keyword>
<reference evidence="3 4" key="1">
    <citation type="submission" date="2020-04" db="EMBL/GenBank/DDBJ databases">
        <authorList>
            <person name="Wallbank WR R."/>
            <person name="Pardo Diaz C."/>
            <person name="Kozak K."/>
            <person name="Martin S."/>
            <person name="Jiggins C."/>
            <person name="Moest M."/>
            <person name="Warren A I."/>
            <person name="Byers J.R.P. K."/>
            <person name="Montejo-Kovacevich G."/>
            <person name="Yen C E."/>
        </authorList>
    </citation>
    <scope>NUCLEOTIDE SEQUENCE [LARGE SCALE GENOMIC DNA]</scope>
</reference>
<name>A0A8S1AT43_ARCPL</name>
<proteinExistence type="predicted"/>
<evidence type="ECO:0000313" key="3">
    <source>
        <dbReference type="Proteomes" id="UP000494106"/>
    </source>
</evidence>
<evidence type="ECO:0000313" key="2">
    <source>
        <dbReference type="EMBL" id="CAB3248021.1"/>
    </source>
</evidence>
<dbReference type="EMBL" id="CADEBC010000135">
    <property type="protein sequence ID" value="CAB3223201.1"/>
    <property type="molecule type" value="Genomic_DNA"/>
</dbReference>
<protein>
    <submittedName>
        <fullName evidence="2">Uncharacterized protein</fullName>
    </submittedName>
</protein>
<sequence>MKIYKLNTNRNDSSCHAFIHCILCEELDDPPVVRRSRLHVTVILTVRRYSWTKDDTPMTPRKADSHSVCTRNPMISVIIWYKPRDYERQAPAVTH</sequence>
<dbReference type="Proteomes" id="UP000494106">
    <property type="component" value="Unassembled WGS sequence"/>
</dbReference>
<evidence type="ECO:0000313" key="1">
    <source>
        <dbReference type="EMBL" id="CAB3223201.1"/>
    </source>
</evidence>
<dbReference type="EMBL" id="CADEBD010000337">
    <property type="protein sequence ID" value="CAB3248021.1"/>
    <property type="molecule type" value="Genomic_DNA"/>
</dbReference>
<gene>
    <name evidence="2" type="ORF">APLA_LOCUS12293</name>
    <name evidence="1" type="ORF">APLA_LOCUS1499</name>
</gene>
<organism evidence="2 4">
    <name type="scientific">Arctia plantaginis</name>
    <name type="common">Wood tiger moth</name>
    <name type="synonym">Phalaena plantaginis</name>
    <dbReference type="NCBI Taxonomy" id="874455"/>
    <lineage>
        <taxon>Eukaryota</taxon>
        <taxon>Metazoa</taxon>
        <taxon>Ecdysozoa</taxon>
        <taxon>Arthropoda</taxon>
        <taxon>Hexapoda</taxon>
        <taxon>Insecta</taxon>
        <taxon>Pterygota</taxon>
        <taxon>Neoptera</taxon>
        <taxon>Endopterygota</taxon>
        <taxon>Lepidoptera</taxon>
        <taxon>Glossata</taxon>
        <taxon>Ditrysia</taxon>
        <taxon>Noctuoidea</taxon>
        <taxon>Erebidae</taxon>
        <taxon>Arctiinae</taxon>
        <taxon>Arctia</taxon>
    </lineage>
</organism>
<dbReference type="AlphaFoldDB" id="A0A8S1AT43"/>